<evidence type="ECO:0000313" key="3">
    <source>
        <dbReference type="EMBL" id="KAJ3214684.1"/>
    </source>
</evidence>
<proteinExistence type="predicted"/>
<comment type="caution">
    <text evidence="3">The sequence shown here is derived from an EMBL/GenBank/DDBJ whole genome shotgun (WGS) entry which is preliminary data.</text>
</comment>
<gene>
    <name evidence="3" type="ORF">HK099_006699</name>
</gene>
<organism evidence="3 4">
    <name type="scientific">Clydaea vesicula</name>
    <dbReference type="NCBI Taxonomy" id="447962"/>
    <lineage>
        <taxon>Eukaryota</taxon>
        <taxon>Fungi</taxon>
        <taxon>Fungi incertae sedis</taxon>
        <taxon>Chytridiomycota</taxon>
        <taxon>Chytridiomycota incertae sedis</taxon>
        <taxon>Chytridiomycetes</taxon>
        <taxon>Lobulomycetales</taxon>
        <taxon>Lobulomycetaceae</taxon>
        <taxon>Clydaea</taxon>
    </lineage>
</organism>
<sequence>MSFQICRALIKVQQLDKMYMRDPFTQKSIKIPMHYQWFIIAQQEGVLPAFCVFTGLAGFVVLVFFLYQLSMVYTGKTANETFKWSDIKYAIKTGALSTWSAELKKYNQSFNAKKKPMDGGEVKKNRKKMKRKDDVENDDIPLKSIKEIKNIYDNGFFQNLKDWLLPAKL</sequence>
<evidence type="ECO:0000313" key="4">
    <source>
        <dbReference type="Proteomes" id="UP001211065"/>
    </source>
</evidence>
<keyword evidence="2" id="KW-0472">Membrane</keyword>
<name>A0AAD5XU62_9FUNG</name>
<keyword evidence="2" id="KW-1133">Transmembrane helix</keyword>
<dbReference type="Proteomes" id="UP001211065">
    <property type="component" value="Unassembled WGS sequence"/>
</dbReference>
<evidence type="ECO:0000256" key="1">
    <source>
        <dbReference type="SAM" id="MobiDB-lite"/>
    </source>
</evidence>
<feature type="region of interest" description="Disordered" evidence="1">
    <location>
        <begin position="112"/>
        <end position="135"/>
    </location>
</feature>
<evidence type="ECO:0000256" key="2">
    <source>
        <dbReference type="SAM" id="Phobius"/>
    </source>
</evidence>
<keyword evidence="2" id="KW-0812">Transmembrane</keyword>
<keyword evidence="4" id="KW-1185">Reference proteome</keyword>
<protein>
    <submittedName>
        <fullName evidence="3">Uncharacterized protein</fullName>
    </submittedName>
</protein>
<dbReference type="EMBL" id="JADGJW010000599">
    <property type="protein sequence ID" value="KAJ3214684.1"/>
    <property type="molecule type" value="Genomic_DNA"/>
</dbReference>
<accession>A0AAD5XU62</accession>
<feature type="transmembrane region" description="Helical" evidence="2">
    <location>
        <begin position="46"/>
        <end position="67"/>
    </location>
</feature>
<dbReference type="AlphaFoldDB" id="A0AAD5XU62"/>
<reference evidence="3" key="1">
    <citation type="submission" date="2020-05" db="EMBL/GenBank/DDBJ databases">
        <title>Phylogenomic resolution of chytrid fungi.</title>
        <authorList>
            <person name="Stajich J.E."/>
            <person name="Amses K."/>
            <person name="Simmons R."/>
            <person name="Seto K."/>
            <person name="Myers J."/>
            <person name="Bonds A."/>
            <person name="Quandt C.A."/>
            <person name="Barry K."/>
            <person name="Liu P."/>
            <person name="Grigoriev I."/>
            <person name="Longcore J.E."/>
            <person name="James T.Y."/>
        </authorList>
    </citation>
    <scope>NUCLEOTIDE SEQUENCE</scope>
    <source>
        <strain evidence="3">JEL0476</strain>
    </source>
</reference>